<name>A0A3B0WTZ5_9ZZZZ</name>
<dbReference type="InterPro" id="IPR051803">
    <property type="entry name" value="TA_system_RelE-like_toxin"/>
</dbReference>
<dbReference type="PANTHER" id="PTHR33755:SF5">
    <property type="entry name" value="TYPE II TOXIN-ANTITOXIN SYSTEM RELE_PARE FAMILY TOXIN"/>
    <property type="match status" value="1"/>
</dbReference>
<sequence length="105" mass="12436">MAQIIWTEPALQDLNEIAEYIALDKVSAANNLVQKVFSSTERLEQFPKSGRKPPELKKSRYLEIIVNPCRIFYRIDKEKIYILYVMRSERKLKNYLLEDRANKNS</sequence>
<evidence type="ECO:0000313" key="3">
    <source>
        <dbReference type="EMBL" id="VAW59568.1"/>
    </source>
</evidence>
<comment type="similarity">
    <text evidence="1">Belongs to the RelE toxin family.</text>
</comment>
<reference evidence="3" key="1">
    <citation type="submission" date="2018-06" db="EMBL/GenBank/DDBJ databases">
        <authorList>
            <person name="Zhirakovskaya E."/>
        </authorList>
    </citation>
    <scope>NUCLEOTIDE SEQUENCE</scope>
</reference>
<evidence type="ECO:0000256" key="1">
    <source>
        <dbReference type="ARBA" id="ARBA00006226"/>
    </source>
</evidence>
<gene>
    <name evidence="3" type="ORF">MNBD_GAMMA08-785</name>
</gene>
<evidence type="ECO:0000256" key="2">
    <source>
        <dbReference type="ARBA" id="ARBA00022649"/>
    </source>
</evidence>
<proteinExistence type="inferred from homology"/>
<keyword evidence="2" id="KW-1277">Toxin-antitoxin system</keyword>
<dbReference type="InterPro" id="IPR035093">
    <property type="entry name" value="RelE/ParE_toxin_dom_sf"/>
</dbReference>
<organism evidence="3">
    <name type="scientific">hydrothermal vent metagenome</name>
    <dbReference type="NCBI Taxonomy" id="652676"/>
    <lineage>
        <taxon>unclassified sequences</taxon>
        <taxon>metagenomes</taxon>
        <taxon>ecological metagenomes</taxon>
    </lineage>
</organism>
<dbReference type="PANTHER" id="PTHR33755">
    <property type="entry name" value="TOXIN PARE1-RELATED"/>
    <property type="match status" value="1"/>
</dbReference>
<accession>A0A3B0WTZ5</accession>
<dbReference type="InterPro" id="IPR007712">
    <property type="entry name" value="RelE/ParE_toxin"/>
</dbReference>
<dbReference type="AlphaFoldDB" id="A0A3B0WTZ5"/>
<protein>
    <submittedName>
        <fullName evidence="3">Death on curing protein, Doc toxin</fullName>
    </submittedName>
</protein>
<dbReference type="Pfam" id="PF05016">
    <property type="entry name" value="ParE_toxin"/>
    <property type="match status" value="1"/>
</dbReference>
<dbReference type="EMBL" id="UOFH01000090">
    <property type="protein sequence ID" value="VAW59568.1"/>
    <property type="molecule type" value="Genomic_DNA"/>
</dbReference>
<dbReference type="SUPFAM" id="SSF143011">
    <property type="entry name" value="RelE-like"/>
    <property type="match status" value="1"/>
</dbReference>
<dbReference type="Gene3D" id="3.30.2310.20">
    <property type="entry name" value="RelE-like"/>
    <property type="match status" value="1"/>
</dbReference>